<dbReference type="RefSeq" id="WP_037494668.1">
    <property type="nucleotide sequence ID" value="NZ_JJMU01000004.1"/>
</dbReference>
<reference evidence="2" key="1">
    <citation type="submission" date="2014-04" db="EMBL/GenBank/DDBJ databases">
        <title>Whole-Genome optical mapping and complete genome sequence of Sphingobacterium deserti sp. nov., a new spaces isolated from desert in the west of China.</title>
        <authorList>
            <person name="Teng C."/>
            <person name="Zhou Z."/>
            <person name="Li X."/>
            <person name="Chen M."/>
            <person name="Lin M."/>
            <person name="Wang L."/>
            <person name="Su S."/>
            <person name="Zhang C."/>
            <person name="Zhang W."/>
        </authorList>
    </citation>
    <scope>NUCLEOTIDE SEQUENCE [LARGE SCALE GENOMIC DNA]</scope>
    <source>
        <strain evidence="2">ACCC05744</strain>
    </source>
</reference>
<organism evidence="1 2">
    <name type="scientific">Sphingobacterium deserti</name>
    <dbReference type="NCBI Taxonomy" id="1229276"/>
    <lineage>
        <taxon>Bacteria</taxon>
        <taxon>Pseudomonadati</taxon>
        <taxon>Bacteroidota</taxon>
        <taxon>Sphingobacteriia</taxon>
        <taxon>Sphingobacteriales</taxon>
        <taxon>Sphingobacteriaceae</taxon>
        <taxon>Sphingobacterium</taxon>
    </lineage>
</organism>
<dbReference type="PATRIC" id="fig|1229276.3.peg.345"/>
<sequence length="165" mass="18973">MNEKIGLKQYREEFEALPLEWKISHILSKLKFPFMRHNYLFCSVADERQRTCAEIEKSIKECNKSYLISADTFTAKTLYNYLRDNNGKILFLSSPDLWWVAGVSDVLCGALNTTPAGKPWSVGYPGEQTFIFTGVLILLSNQPLKMLTSNHRLKYMLRDIGVTQL</sequence>
<accession>A0A0B8TAK0</accession>
<reference evidence="1 2" key="2">
    <citation type="journal article" date="2015" name="PLoS ONE">
        <title>Whole-Genome Optical Mapping and Finished Genome Sequence of Sphingobacterium deserti sp. nov., a New Species Isolated from the Western Desert of China.</title>
        <authorList>
            <person name="Teng C."/>
            <person name="Zhou Z."/>
            <person name="Molnar I."/>
            <person name="Li X."/>
            <person name="Tang R."/>
            <person name="Chen M."/>
            <person name="Wang L."/>
            <person name="Su S."/>
            <person name="Zhang W."/>
            <person name="Lin M."/>
        </authorList>
    </citation>
    <scope>NUCLEOTIDE SEQUENCE [LARGE SCALE GENOMIC DNA]</scope>
    <source>
        <strain evidence="2">ACCC05744</strain>
    </source>
</reference>
<dbReference type="EMBL" id="JJMU01000004">
    <property type="protein sequence ID" value="KGE15899.1"/>
    <property type="molecule type" value="Genomic_DNA"/>
</dbReference>
<proteinExistence type="predicted"/>
<name>A0A0B8TAK0_9SPHI</name>
<dbReference type="OrthoDB" id="9880384at2"/>
<comment type="caution">
    <text evidence="1">The sequence shown here is derived from an EMBL/GenBank/DDBJ whole genome shotgun (WGS) entry which is preliminary data.</text>
</comment>
<evidence type="ECO:0000313" key="2">
    <source>
        <dbReference type="Proteomes" id="UP000031802"/>
    </source>
</evidence>
<dbReference type="AlphaFoldDB" id="A0A0B8TAK0"/>
<keyword evidence="2" id="KW-1185">Reference proteome</keyword>
<dbReference type="Proteomes" id="UP000031802">
    <property type="component" value="Unassembled WGS sequence"/>
</dbReference>
<protein>
    <submittedName>
        <fullName evidence="1">Uncharacterized protein</fullName>
    </submittedName>
</protein>
<gene>
    <name evidence="1" type="ORF">DI53_0333</name>
</gene>
<evidence type="ECO:0000313" key="1">
    <source>
        <dbReference type="EMBL" id="KGE15899.1"/>
    </source>
</evidence>